<dbReference type="Proteomes" id="UP000477722">
    <property type="component" value="Unassembled WGS sequence"/>
</dbReference>
<dbReference type="Pfam" id="PF11209">
    <property type="entry name" value="LmeA"/>
    <property type="match status" value="1"/>
</dbReference>
<name>A0A6G4WTN9_9ACTN</name>
<accession>A0A6G4WTN9</accession>
<proteinExistence type="predicted"/>
<sequence>MRALRIVLVILLVLAGLFVAADRIAVNLAEDEVAKRLKSELDVPASGSASVSIKGFPFLTQVLSKELNTVHAEVSGVTADTGDRQVTLTKVKLDAKDVRTNSSFSSAVARSASGTVHISYADLTRAADDGVEVGYGGKDKSGQGQVKVSAAVHVPVLGRTLERSVYSTVTVENGDTVRLRAESVPDAGVPAAERVIRSKIDFARTVTQLPDGLKLRDVTTTREGIDLAIEGTDIDLAD</sequence>
<reference evidence="1 2" key="1">
    <citation type="submission" date="2020-02" db="EMBL/GenBank/DDBJ databases">
        <title>Whole-genome analyses of novel actinobacteria.</title>
        <authorList>
            <person name="Sahin N."/>
            <person name="Tatar D."/>
        </authorList>
    </citation>
    <scope>NUCLEOTIDE SEQUENCE [LARGE SCALE GENOMIC DNA]</scope>
    <source>
        <strain evidence="1 2">SB3404</strain>
    </source>
</reference>
<dbReference type="AlphaFoldDB" id="A0A6G4WTN9"/>
<dbReference type="InterPro" id="IPR021373">
    <property type="entry name" value="DUF2993"/>
</dbReference>
<evidence type="ECO:0000313" key="1">
    <source>
        <dbReference type="EMBL" id="NGO68649.1"/>
    </source>
</evidence>
<dbReference type="RefSeq" id="WP_165298348.1">
    <property type="nucleotide sequence ID" value="NZ_JAAKZZ010000068.1"/>
</dbReference>
<organism evidence="1 2">
    <name type="scientific">Streptomyces boncukensis</name>
    <dbReference type="NCBI Taxonomy" id="2711219"/>
    <lineage>
        <taxon>Bacteria</taxon>
        <taxon>Bacillati</taxon>
        <taxon>Actinomycetota</taxon>
        <taxon>Actinomycetes</taxon>
        <taxon>Kitasatosporales</taxon>
        <taxon>Streptomycetaceae</taxon>
        <taxon>Streptomyces</taxon>
    </lineage>
</organism>
<comment type="caution">
    <text evidence="1">The sequence shown here is derived from an EMBL/GenBank/DDBJ whole genome shotgun (WGS) entry which is preliminary data.</text>
</comment>
<dbReference type="EMBL" id="JAAKZZ010000068">
    <property type="protein sequence ID" value="NGO68649.1"/>
    <property type="molecule type" value="Genomic_DNA"/>
</dbReference>
<evidence type="ECO:0000313" key="2">
    <source>
        <dbReference type="Proteomes" id="UP000477722"/>
    </source>
</evidence>
<protein>
    <submittedName>
        <fullName evidence="1">DUF2993 domain-containing protein</fullName>
    </submittedName>
</protein>
<keyword evidence="2" id="KW-1185">Reference proteome</keyword>
<gene>
    <name evidence="1" type="ORF">G5C65_09835</name>
</gene>